<dbReference type="OrthoDB" id="9768177at2"/>
<dbReference type="Gene3D" id="2.40.170.20">
    <property type="entry name" value="TonB-dependent receptor, beta-barrel domain"/>
    <property type="match status" value="1"/>
</dbReference>
<evidence type="ECO:0000256" key="7">
    <source>
        <dbReference type="PROSITE-ProRule" id="PRU01360"/>
    </source>
</evidence>
<feature type="domain" description="TonB-dependent receptor plug" evidence="9">
    <location>
        <begin position="118"/>
        <end position="225"/>
    </location>
</feature>
<evidence type="ECO:0000256" key="4">
    <source>
        <dbReference type="ARBA" id="ARBA00022692"/>
    </source>
</evidence>
<dbReference type="KEGG" id="muh:HYN43_025340"/>
<evidence type="ECO:0000256" key="1">
    <source>
        <dbReference type="ARBA" id="ARBA00004571"/>
    </source>
</evidence>
<keyword evidence="6 7" id="KW-0998">Cell outer membrane</keyword>
<comment type="similarity">
    <text evidence="7">Belongs to the TonB-dependent receptor family.</text>
</comment>
<dbReference type="Pfam" id="PF13715">
    <property type="entry name" value="CarbopepD_reg_2"/>
    <property type="match status" value="1"/>
</dbReference>
<evidence type="ECO:0000256" key="5">
    <source>
        <dbReference type="ARBA" id="ARBA00023136"/>
    </source>
</evidence>
<dbReference type="SUPFAM" id="SSF49464">
    <property type="entry name" value="Carboxypeptidase regulatory domain-like"/>
    <property type="match status" value="1"/>
</dbReference>
<dbReference type="InterPro" id="IPR036942">
    <property type="entry name" value="Beta-barrel_TonB_sf"/>
</dbReference>
<accession>A0A494W4J3</accession>
<dbReference type="InterPro" id="IPR023996">
    <property type="entry name" value="TonB-dep_OMP_SusC/RagA"/>
</dbReference>
<evidence type="ECO:0000256" key="3">
    <source>
        <dbReference type="ARBA" id="ARBA00022452"/>
    </source>
</evidence>
<dbReference type="Gene3D" id="2.170.130.10">
    <property type="entry name" value="TonB-dependent receptor, plug domain"/>
    <property type="match status" value="1"/>
</dbReference>
<keyword evidence="2 7" id="KW-0813">Transport</keyword>
<keyword evidence="3 7" id="KW-1134">Transmembrane beta strand</keyword>
<dbReference type="Proteomes" id="UP000270046">
    <property type="component" value="Chromosome"/>
</dbReference>
<evidence type="ECO:0000256" key="8">
    <source>
        <dbReference type="SAM" id="SignalP"/>
    </source>
</evidence>
<dbReference type="GO" id="GO:0009279">
    <property type="term" value="C:cell outer membrane"/>
    <property type="evidence" value="ECO:0007669"/>
    <property type="project" value="UniProtKB-SubCell"/>
</dbReference>
<dbReference type="EMBL" id="CP032869">
    <property type="protein sequence ID" value="AYL98405.1"/>
    <property type="molecule type" value="Genomic_DNA"/>
</dbReference>
<keyword evidence="11" id="KW-1185">Reference proteome</keyword>
<evidence type="ECO:0000256" key="6">
    <source>
        <dbReference type="ARBA" id="ARBA00023237"/>
    </source>
</evidence>
<keyword evidence="8" id="KW-0732">Signal</keyword>
<feature type="signal peptide" evidence="8">
    <location>
        <begin position="1"/>
        <end position="21"/>
    </location>
</feature>
<dbReference type="Gene3D" id="2.60.40.1120">
    <property type="entry name" value="Carboxypeptidase-like, regulatory domain"/>
    <property type="match status" value="1"/>
</dbReference>
<organism evidence="10 11">
    <name type="scientific">Mucilaginibacter celer</name>
    <dbReference type="NCBI Taxonomy" id="2305508"/>
    <lineage>
        <taxon>Bacteria</taxon>
        <taxon>Pseudomonadati</taxon>
        <taxon>Bacteroidota</taxon>
        <taxon>Sphingobacteriia</taxon>
        <taxon>Sphingobacteriales</taxon>
        <taxon>Sphingobacteriaceae</taxon>
        <taxon>Mucilaginibacter</taxon>
    </lineage>
</organism>
<dbReference type="SUPFAM" id="SSF56935">
    <property type="entry name" value="Porins"/>
    <property type="match status" value="1"/>
</dbReference>
<evidence type="ECO:0000313" key="10">
    <source>
        <dbReference type="EMBL" id="AYL98405.1"/>
    </source>
</evidence>
<comment type="subcellular location">
    <subcellularLocation>
        <location evidence="1 7">Cell outer membrane</location>
        <topology evidence="1 7">Multi-pass membrane protein</topology>
    </subcellularLocation>
</comment>
<dbReference type="PROSITE" id="PS52016">
    <property type="entry name" value="TONB_DEPENDENT_REC_3"/>
    <property type="match status" value="1"/>
</dbReference>
<dbReference type="AlphaFoldDB" id="A0A494W4J3"/>
<keyword evidence="4 7" id="KW-0812">Transmembrane</keyword>
<dbReference type="RefSeq" id="WP_119406682.1">
    <property type="nucleotide sequence ID" value="NZ_CP032869.1"/>
</dbReference>
<gene>
    <name evidence="10" type="ORF">HYN43_025340</name>
</gene>
<sequence length="1063" mass="115290">MKKLLLVSLCLLVLSITQVFAQNRTVTGTVTAKDDGLPIPGVTVKVKGSTIGTQTNAAGKFSLSIPANATLVFSFISYETQEIASGQRLTFNVVLVSASKQLGEVVVQGALGVKKQARAVGYASTNVDNKLLTEAKVTNAANGLTGKIAGLQVNTVNNGVNPDTRIVLRGNRSINGNNQALIVVDGTPVSNAFLNQINPNDIDNITVLKGAGASAVYGSEGSNGVVLVTTKRGGGVPTVTYSNTTQVENFSYFPKLQRQFGGGAGEIIDPLTGAYGYVPYENQSFGPLFDGSTVPLGAPRSDGSTPMVKYSSTGKDPRLAVFNTGLTEQNDISYQYGDDKGTFFFSAQDVYTKGVVPNDRNRRDGITVAGSRNYGIFKTDYRVQYTQTNTSVSGPDFFQGRGFYWNVLNQQANAPLTDYKDLNSRYGSVDGFYNAYYPNPYWQTVNSRQVTRKDALIGNATISINPVKWFEASYKVSASYGWQQYRATNAQVDFSPYAIADTYTDADGNTYRTGNIASQVKFKPGSVADADVFGDGTGNGYSRLQGDLFLNFKHKIGDFTGSLLLGNSIYTKKLKFVQNGANNLLLKDFYNLAYRTGDVTASTGYLEQNLVGFLGDFNLSYKDWAFLEVTGRRDKTSLLSKQNRSFFYPSAKLSLVLTDAIPSLKKIDFLSYLKVRGSYSKVGQVDVSPYALQNVFASAGGYPYGSIASVALSSNLNNPNLKPELSYEQEYGLELGLFDNRIYINSSYYNTHTKNQTFGVAISPATGYSTAVQNAGELQNKGWEFEVKASPVVKSGGFSWDLGANFSIYNSKVLSLLPGVQSFNIPFASGAKSTSYAIVGKPYPMIMGTDVNRDPQGHVIVDAISGLPSLNQTNQELGNAAPKYILGFNTAFRYKFVTLSAVAEYRGGYSIYNAVGRALNFTGTSAISASAGRQPFVYPNSVIQTGANTYVPNTNVSVNDGNAGFWTNSAYYTSTATYVSSAAFWKLREVALNFDLYQFIKGQKYIKGLTFGLVGRNLLMFRPKSNPWTDPEYSVDNSNAVGITTEDQTPPTRIYGANLTVKF</sequence>
<dbReference type="InterPro" id="IPR023997">
    <property type="entry name" value="TonB-dep_OMP_SusC/RagA_CS"/>
</dbReference>
<name>A0A494W4J3_9SPHI</name>
<dbReference type="InterPro" id="IPR037066">
    <property type="entry name" value="Plug_dom_sf"/>
</dbReference>
<evidence type="ECO:0000256" key="2">
    <source>
        <dbReference type="ARBA" id="ARBA00022448"/>
    </source>
</evidence>
<proteinExistence type="inferred from homology"/>
<feature type="chain" id="PRO_5019776604" evidence="8">
    <location>
        <begin position="22"/>
        <end position="1063"/>
    </location>
</feature>
<dbReference type="InterPro" id="IPR008969">
    <property type="entry name" value="CarboxyPept-like_regulatory"/>
</dbReference>
<reference evidence="10 11" key="1">
    <citation type="submission" date="2018-10" db="EMBL/GenBank/DDBJ databases">
        <title>Genome sequencing of Mucilaginibacter sp. HYN0043.</title>
        <authorList>
            <person name="Kim M."/>
            <person name="Yi H."/>
        </authorList>
    </citation>
    <scope>NUCLEOTIDE SEQUENCE [LARGE SCALE GENOMIC DNA]</scope>
    <source>
        <strain evidence="10 11">HYN0043</strain>
    </source>
</reference>
<evidence type="ECO:0000259" key="9">
    <source>
        <dbReference type="Pfam" id="PF07715"/>
    </source>
</evidence>
<dbReference type="InterPro" id="IPR012910">
    <property type="entry name" value="Plug_dom"/>
</dbReference>
<dbReference type="NCBIfam" id="TIGR04056">
    <property type="entry name" value="OMP_RagA_SusC"/>
    <property type="match status" value="1"/>
</dbReference>
<protein>
    <submittedName>
        <fullName evidence="10">SusC/RagA family TonB-linked outer membrane protein</fullName>
    </submittedName>
</protein>
<dbReference type="Pfam" id="PF07715">
    <property type="entry name" value="Plug"/>
    <property type="match status" value="1"/>
</dbReference>
<keyword evidence="5 7" id="KW-0472">Membrane</keyword>
<dbReference type="NCBIfam" id="TIGR04057">
    <property type="entry name" value="SusC_RagA_signa"/>
    <property type="match status" value="1"/>
</dbReference>
<dbReference type="InterPro" id="IPR039426">
    <property type="entry name" value="TonB-dep_rcpt-like"/>
</dbReference>
<evidence type="ECO:0000313" key="11">
    <source>
        <dbReference type="Proteomes" id="UP000270046"/>
    </source>
</evidence>